<protein>
    <submittedName>
        <fullName evidence="1">Uncharacterized protein</fullName>
    </submittedName>
</protein>
<dbReference type="RefSeq" id="WP_184217863.1">
    <property type="nucleotide sequence ID" value="NZ_JACHMD010000001.1"/>
</dbReference>
<dbReference type="Proteomes" id="UP000573729">
    <property type="component" value="Unassembled WGS sequence"/>
</dbReference>
<dbReference type="AlphaFoldDB" id="A0A7W7BRC4"/>
<comment type="caution">
    <text evidence="1">The sequence shown here is derived from an EMBL/GenBank/DDBJ whole genome shotgun (WGS) entry which is preliminary data.</text>
</comment>
<evidence type="ECO:0000313" key="2">
    <source>
        <dbReference type="Proteomes" id="UP000573729"/>
    </source>
</evidence>
<keyword evidence="2" id="KW-1185">Reference proteome</keyword>
<evidence type="ECO:0000313" key="1">
    <source>
        <dbReference type="EMBL" id="MBB4667420.1"/>
    </source>
</evidence>
<gene>
    <name evidence="1" type="ORF">BKA24_002129</name>
</gene>
<organism evidence="1 2">
    <name type="scientific">Microbacterium marinum</name>
    <dbReference type="NCBI Taxonomy" id="421115"/>
    <lineage>
        <taxon>Bacteria</taxon>
        <taxon>Bacillati</taxon>
        <taxon>Actinomycetota</taxon>
        <taxon>Actinomycetes</taxon>
        <taxon>Micrococcales</taxon>
        <taxon>Microbacteriaceae</taxon>
        <taxon>Microbacterium</taxon>
    </lineage>
</organism>
<accession>A0A7W7BRC4</accession>
<sequence length="145" mass="16679">MSDVKSWEYYGTSDERTIDRVGYVRAVACALEFLRLMTPMTQDDVPTIFKVKYVVGYHAFSSLNQLIPDLPTLRWPLNGESARHLRNDLVHYTPRHDVHGAHLDTSRPREALVEHYATKSFTDVAAQLDMYLGDLLEETDTHLRS</sequence>
<dbReference type="EMBL" id="JACHMD010000001">
    <property type="protein sequence ID" value="MBB4667420.1"/>
    <property type="molecule type" value="Genomic_DNA"/>
</dbReference>
<reference evidence="1 2" key="1">
    <citation type="submission" date="2020-08" db="EMBL/GenBank/DDBJ databases">
        <title>Sequencing the genomes of 1000 actinobacteria strains.</title>
        <authorList>
            <person name="Klenk H.-P."/>
        </authorList>
    </citation>
    <scope>NUCLEOTIDE SEQUENCE [LARGE SCALE GENOMIC DNA]</scope>
    <source>
        <strain evidence="1 2">DSM 24947</strain>
    </source>
</reference>
<proteinExistence type="predicted"/>
<name>A0A7W7BRC4_9MICO</name>